<evidence type="ECO:0000313" key="2">
    <source>
        <dbReference type="EMBL" id="OQV18554.1"/>
    </source>
</evidence>
<feature type="region of interest" description="Disordered" evidence="1">
    <location>
        <begin position="84"/>
        <end position="107"/>
    </location>
</feature>
<evidence type="ECO:0000256" key="1">
    <source>
        <dbReference type="SAM" id="MobiDB-lite"/>
    </source>
</evidence>
<organism evidence="2 3">
    <name type="scientific">Hypsibius exemplaris</name>
    <name type="common">Freshwater tardigrade</name>
    <dbReference type="NCBI Taxonomy" id="2072580"/>
    <lineage>
        <taxon>Eukaryota</taxon>
        <taxon>Metazoa</taxon>
        <taxon>Ecdysozoa</taxon>
        <taxon>Tardigrada</taxon>
        <taxon>Eutardigrada</taxon>
        <taxon>Parachela</taxon>
        <taxon>Hypsibioidea</taxon>
        <taxon>Hypsibiidae</taxon>
        <taxon>Hypsibius</taxon>
    </lineage>
</organism>
<reference evidence="3" key="1">
    <citation type="submission" date="2017-01" db="EMBL/GenBank/DDBJ databases">
        <title>Comparative genomics of anhydrobiosis in the tardigrade Hypsibius dujardini.</title>
        <authorList>
            <person name="Yoshida Y."/>
            <person name="Koutsovoulos G."/>
            <person name="Laetsch D."/>
            <person name="Stevens L."/>
            <person name="Kumar S."/>
            <person name="Horikawa D."/>
            <person name="Ishino K."/>
            <person name="Komine S."/>
            <person name="Tomita M."/>
            <person name="Blaxter M."/>
            <person name="Arakawa K."/>
        </authorList>
    </citation>
    <scope>NUCLEOTIDE SEQUENCE [LARGE SCALE GENOMIC DNA]</scope>
    <source>
        <strain evidence="3">Z151</strain>
    </source>
</reference>
<gene>
    <name evidence="2" type="ORF">BV898_07380</name>
</gene>
<sequence length="172" mass="19161">MWTSVLFPSALGAVFAFGRFQLVLSTIPDQFFENQIAPISAFRTVAPNRAVFGRHRRDIQDRNRLTEVEPTTRSSSVFEQLVEAEGANNQRSPVTGKQDGCSDTDDQRGLQAMRRDEAAELYQTRTRTVTVRRRSTTVRKRTTADGGLASWQASRLYASGGMGAPQPVIYGF</sequence>
<name>A0A1W0WTM2_HYPEX</name>
<dbReference type="EMBL" id="MTYJ01000048">
    <property type="protein sequence ID" value="OQV18554.1"/>
    <property type="molecule type" value="Genomic_DNA"/>
</dbReference>
<evidence type="ECO:0000313" key="3">
    <source>
        <dbReference type="Proteomes" id="UP000192578"/>
    </source>
</evidence>
<proteinExistence type="predicted"/>
<dbReference type="Proteomes" id="UP000192578">
    <property type="component" value="Unassembled WGS sequence"/>
</dbReference>
<dbReference type="AlphaFoldDB" id="A0A1W0WTM2"/>
<comment type="caution">
    <text evidence="2">The sequence shown here is derived from an EMBL/GenBank/DDBJ whole genome shotgun (WGS) entry which is preliminary data.</text>
</comment>
<accession>A0A1W0WTM2</accession>
<protein>
    <submittedName>
        <fullName evidence="2">Uncharacterized protein</fullName>
    </submittedName>
</protein>
<keyword evidence="3" id="KW-1185">Reference proteome</keyword>